<dbReference type="EMBL" id="CM043807">
    <property type="protein sequence ID" value="KAI4802816.1"/>
    <property type="molecule type" value="Genomic_DNA"/>
</dbReference>
<evidence type="ECO:0000313" key="1">
    <source>
        <dbReference type="EMBL" id="KAI4802816.1"/>
    </source>
</evidence>
<name>A0ACB9VTC5_CHAAC</name>
<reference evidence="1" key="1">
    <citation type="submission" date="2022-05" db="EMBL/GenBank/DDBJ databases">
        <title>Chromosome-level genome of Chaenocephalus aceratus.</title>
        <authorList>
            <person name="Park H."/>
        </authorList>
    </citation>
    <scope>NUCLEOTIDE SEQUENCE</scope>
    <source>
        <strain evidence="1">KU_202001</strain>
    </source>
</reference>
<comment type="caution">
    <text evidence="1">The sequence shown here is derived from an EMBL/GenBank/DDBJ whole genome shotgun (WGS) entry which is preliminary data.</text>
</comment>
<sequence>SGGLLQSTGVRETFGPGFVGKFGSGASFFEEEIKGLCQNQTRETAWTCPRVSCIHTSRLSTARAPPPRSVCPLQVSRANFMRLRSAAPLRSRSRLK</sequence>
<protein>
    <submittedName>
        <fullName evidence="1">Uncharacterized protein</fullName>
    </submittedName>
</protein>
<accession>A0ACB9VTC5</accession>
<proteinExistence type="predicted"/>
<keyword evidence="2" id="KW-1185">Reference proteome</keyword>
<evidence type="ECO:0000313" key="2">
    <source>
        <dbReference type="Proteomes" id="UP001057452"/>
    </source>
</evidence>
<gene>
    <name evidence="1" type="ORF">KUCAC02_006390</name>
</gene>
<feature type="non-terminal residue" evidence="1">
    <location>
        <position position="96"/>
    </location>
</feature>
<feature type="non-terminal residue" evidence="1">
    <location>
        <position position="1"/>
    </location>
</feature>
<organism evidence="1 2">
    <name type="scientific">Chaenocephalus aceratus</name>
    <name type="common">Blackfin icefish</name>
    <name type="synonym">Chaenichthys aceratus</name>
    <dbReference type="NCBI Taxonomy" id="36190"/>
    <lineage>
        <taxon>Eukaryota</taxon>
        <taxon>Metazoa</taxon>
        <taxon>Chordata</taxon>
        <taxon>Craniata</taxon>
        <taxon>Vertebrata</taxon>
        <taxon>Euteleostomi</taxon>
        <taxon>Actinopterygii</taxon>
        <taxon>Neopterygii</taxon>
        <taxon>Teleostei</taxon>
        <taxon>Neoteleostei</taxon>
        <taxon>Acanthomorphata</taxon>
        <taxon>Eupercaria</taxon>
        <taxon>Perciformes</taxon>
        <taxon>Notothenioidei</taxon>
        <taxon>Channichthyidae</taxon>
        <taxon>Chaenocephalus</taxon>
    </lineage>
</organism>
<dbReference type="Proteomes" id="UP001057452">
    <property type="component" value="Chromosome 23"/>
</dbReference>